<dbReference type="EMBL" id="JAODAN010000013">
    <property type="protein sequence ID" value="KAK1920727.1"/>
    <property type="molecule type" value="Genomic_DNA"/>
</dbReference>
<comment type="caution">
    <text evidence="2">The sequence shown here is derived from an EMBL/GenBank/DDBJ whole genome shotgun (WGS) entry which is preliminary data.</text>
</comment>
<dbReference type="AlphaFoldDB" id="A0AAD9FPQ2"/>
<keyword evidence="3" id="KW-1185">Reference proteome</keyword>
<dbReference type="Gene3D" id="1.20.5.170">
    <property type="match status" value="1"/>
</dbReference>
<accession>A0AAD9FPQ2</accession>
<name>A0AAD9FPQ2_PAPLA</name>
<feature type="region of interest" description="Disordered" evidence="1">
    <location>
        <begin position="1"/>
        <end position="54"/>
    </location>
</feature>
<evidence type="ECO:0008006" key="4">
    <source>
        <dbReference type="Google" id="ProtNLM"/>
    </source>
</evidence>
<feature type="compositionally biased region" description="Low complexity" evidence="1">
    <location>
        <begin position="1"/>
        <end position="21"/>
    </location>
</feature>
<reference evidence="2" key="1">
    <citation type="submission" date="2023-02" db="EMBL/GenBank/DDBJ databases">
        <title>Identification and recombinant expression of a fungal hydrolase from Papiliotrema laurentii that hydrolyzes apple cutin and clears colloidal polyester polyurethane.</title>
        <authorList>
            <consortium name="DOE Joint Genome Institute"/>
            <person name="Roman V.A."/>
            <person name="Bojanowski C."/>
            <person name="Crable B.R."/>
            <person name="Wagner D.N."/>
            <person name="Hung C.S."/>
            <person name="Nadeau L.J."/>
            <person name="Schratz L."/>
            <person name="Haridas S."/>
            <person name="Pangilinan J."/>
            <person name="Lipzen A."/>
            <person name="Na H."/>
            <person name="Yan M."/>
            <person name="Ng V."/>
            <person name="Grigoriev I.V."/>
            <person name="Spatafora J.W."/>
            <person name="Barlow D."/>
            <person name="Biffinger J."/>
            <person name="Kelley-Loughnane N."/>
            <person name="Varaljay V.A."/>
            <person name="Crookes-Goodson W.J."/>
        </authorList>
    </citation>
    <scope>NUCLEOTIDE SEQUENCE</scope>
    <source>
        <strain evidence="2">5307AH</strain>
    </source>
</reference>
<evidence type="ECO:0000313" key="3">
    <source>
        <dbReference type="Proteomes" id="UP001182556"/>
    </source>
</evidence>
<organism evidence="2 3">
    <name type="scientific">Papiliotrema laurentii</name>
    <name type="common">Cryptococcus laurentii</name>
    <dbReference type="NCBI Taxonomy" id="5418"/>
    <lineage>
        <taxon>Eukaryota</taxon>
        <taxon>Fungi</taxon>
        <taxon>Dikarya</taxon>
        <taxon>Basidiomycota</taxon>
        <taxon>Agaricomycotina</taxon>
        <taxon>Tremellomycetes</taxon>
        <taxon>Tremellales</taxon>
        <taxon>Rhynchogastremaceae</taxon>
        <taxon>Papiliotrema</taxon>
    </lineage>
</organism>
<evidence type="ECO:0000313" key="2">
    <source>
        <dbReference type="EMBL" id="KAK1920727.1"/>
    </source>
</evidence>
<feature type="compositionally biased region" description="Polar residues" evidence="1">
    <location>
        <begin position="253"/>
        <end position="271"/>
    </location>
</feature>
<dbReference type="CDD" id="cd14688">
    <property type="entry name" value="bZIP_YAP"/>
    <property type="match status" value="1"/>
</dbReference>
<gene>
    <name evidence="2" type="ORF">DB88DRAFT_520194</name>
</gene>
<feature type="region of interest" description="Disordered" evidence="1">
    <location>
        <begin position="387"/>
        <end position="422"/>
    </location>
</feature>
<proteinExistence type="predicted"/>
<feature type="region of interest" description="Disordered" evidence="1">
    <location>
        <begin position="215"/>
        <end position="273"/>
    </location>
</feature>
<dbReference type="Proteomes" id="UP001182556">
    <property type="component" value="Unassembled WGS sequence"/>
</dbReference>
<evidence type="ECO:0000256" key="1">
    <source>
        <dbReference type="SAM" id="MobiDB-lite"/>
    </source>
</evidence>
<feature type="compositionally biased region" description="Basic and acidic residues" evidence="1">
    <location>
        <begin position="215"/>
        <end position="232"/>
    </location>
</feature>
<protein>
    <recommendedName>
        <fullName evidence="4">BZIP domain-containing protein</fullName>
    </recommendedName>
</protein>
<sequence length="451" mass="49435">MTGGIKTKSLPSPTTSSSLSPVKRPQLRNLPPIRAASDSQDEDDDYASGDEEMTKLEVRREKNRVKQRNLRLRRANHIAELEAADSTLRTELATLQAHLQDSQQRETNLTACLHDLDSVLFAHNLSAHSLSSEVNQLRRIWAHVFGPNLPTLRSSDPLATLATAASPAASASRSAGAASPEADARLSVDAIPSPTPTMHWDSQVTHPWPVLGIATEDRKRKREEEEVFRRDAPLPSAHELPSIQPFDEDTERPSSFATASDSSANPSQNIAVSPRSHDRLAVFNLLSPVNEDFVDLHPGPDPRRPGANWQGAEGVLATREPADANDKWSKGDFYVNHQSLSVLEPTSGPRTGEHSRDVYKVLTGSSLSLTCVPPYTTHSALPLAHLSPPQLVDTSNPRVKRSPRSPRQYSPMITLPSPTPSLKYFKRSPKSPTISLPPIHLSSLHLRSLSI</sequence>
<feature type="compositionally biased region" description="Acidic residues" evidence="1">
    <location>
        <begin position="39"/>
        <end position="51"/>
    </location>
</feature>